<comment type="similarity">
    <text evidence="1">Belongs to the class A bacterial acid phosphatase family.</text>
</comment>
<evidence type="ECO:0000256" key="1">
    <source>
        <dbReference type="PIRNR" id="PIRNR000897"/>
    </source>
</evidence>
<feature type="chain" id="PRO_5031433173" description="Acid phosphatase" evidence="2">
    <location>
        <begin position="25"/>
        <end position="255"/>
    </location>
</feature>
<evidence type="ECO:0000313" key="3">
    <source>
        <dbReference type="EMBL" id="MBB3955263.1"/>
    </source>
</evidence>
<evidence type="ECO:0000313" key="4">
    <source>
        <dbReference type="Proteomes" id="UP000548867"/>
    </source>
</evidence>
<reference evidence="3 4" key="1">
    <citation type="submission" date="2020-08" db="EMBL/GenBank/DDBJ databases">
        <title>Genomic Encyclopedia of Type Strains, Phase IV (KMG-IV): sequencing the most valuable type-strain genomes for metagenomic binning, comparative biology and taxonomic classification.</title>
        <authorList>
            <person name="Goeker M."/>
        </authorList>
    </citation>
    <scope>NUCLEOTIDE SEQUENCE [LARGE SCALE GENOMIC DNA]</scope>
    <source>
        <strain evidence="3 4">DSM 27057</strain>
    </source>
</reference>
<dbReference type="GO" id="GO:0030288">
    <property type="term" value="C:outer membrane-bounded periplasmic space"/>
    <property type="evidence" value="ECO:0007669"/>
    <property type="project" value="InterPro"/>
</dbReference>
<dbReference type="Gene3D" id="1.20.144.10">
    <property type="entry name" value="Phosphatidic acid phosphatase type 2/haloperoxidase"/>
    <property type="match status" value="1"/>
</dbReference>
<dbReference type="InterPro" id="IPR036938">
    <property type="entry name" value="PAP2/HPO_sf"/>
</dbReference>
<proteinExistence type="inferred from homology"/>
<keyword evidence="4" id="KW-1185">Reference proteome</keyword>
<dbReference type="PIRSF" id="PIRSF000897">
    <property type="entry name" value="Acid_Ptase_ClsA"/>
    <property type="match status" value="1"/>
</dbReference>
<organism evidence="3 4">
    <name type="scientific">Novosphingobium sediminicola</name>
    <dbReference type="NCBI Taxonomy" id="563162"/>
    <lineage>
        <taxon>Bacteria</taxon>
        <taxon>Pseudomonadati</taxon>
        <taxon>Pseudomonadota</taxon>
        <taxon>Alphaproteobacteria</taxon>
        <taxon>Sphingomonadales</taxon>
        <taxon>Sphingomonadaceae</taxon>
        <taxon>Novosphingobium</taxon>
    </lineage>
</organism>
<dbReference type="SUPFAM" id="SSF48317">
    <property type="entry name" value="Acid phosphatase/Vanadium-dependent haloperoxidase"/>
    <property type="match status" value="1"/>
</dbReference>
<sequence length="255" mass="26498">MRHPIHYAALLALSALAWGGATLAQPGPALPPEYRAYLTPLGISRDAIAPAPTHGSPREAYDRAVFAQTRKLEGSPRWALAQADAGRGVMKAFSCAAGLSLTDRVPALTKLLSRYRTDLINATRSASPRPYQLEKGATCLGDKPLQTAGGTPMIQAAWGWTIATILAEALPERTDALMTRARAFGESAAICGFAGASEVHGGRDLGSAMLARARALPEFAGDLAQAQAELRALAKAGTPAPEGCAAEAALSAPAF</sequence>
<evidence type="ECO:0000256" key="2">
    <source>
        <dbReference type="SAM" id="SignalP"/>
    </source>
</evidence>
<dbReference type="EMBL" id="JACIDX010000007">
    <property type="protein sequence ID" value="MBB3955263.1"/>
    <property type="molecule type" value="Genomic_DNA"/>
</dbReference>
<dbReference type="GO" id="GO:0003993">
    <property type="term" value="F:acid phosphatase activity"/>
    <property type="evidence" value="ECO:0007669"/>
    <property type="project" value="UniProtKB-EC"/>
</dbReference>
<gene>
    <name evidence="3" type="ORF">GGR38_002215</name>
</gene>
<dbReference type="EC" id="3.1.3.2" evidence="1"/>
<feature type="signal peptide" evidence="2">
    <location>
        <begin position="1"/>
        <end position="24"/>
    </location>
</feature>
<keyword evidence="2" id="KW-0732">Signal</keyword>
<name>A0A7W6CEV9_9SPHN</name>
<dbReference type="Proteomes" id="UP000548867">
    <property type="component" value="Unassembled WGS sequence"/>
</dbReference>
<dbReference type="AlphaFoldDB" id="A0A7W6CEV9"/>
<dbReference type="RefSeq" id="WP_183625395.1">
    <property type="nucleotide sequence ID" value="NZ_JACIDX010000007.1"/>
</dbReference>
<dbReference type="InterPro" id="IPR001011">
    <property type="entry name" value="Acid_Pase_classA_bac"/>
</dbReference>
<dbReference type="PRINTS" id="PR00483">
    <property type="entry name" value="BACPHPHTASE"/>
</dbReference>
<protein>
    <recommendedName>
        <fullName evidence="1">Acid phosphatase</fullName>
        <ecNumber evidence="1">3.1.3.2</ecNumber>
    </recommendedName>
</protein>
<keyword evidence="1 3" id="KW-0378">Hydrolase</keyword>
<comment type="catalytic activity">
    <reaction evidence="1">
        <text>a phosphate monoester + H2O = an alcohol + phosphate</text>
        <dbReference type="Rhea" id="RHEA:15017"/>
        <dbReference type="ChEBI" id="CHEBI:15377"/>
        <dbReference type="ChEBI" id="CHEBI:30879"/>
        <dbReference type="ChEBI" id="CHEBI:43474"/>
        <dbReference type="ChEBI" id="CHEBI:67140"/>
        <dbReference type="EC" id="3.1.3.2"/>
    </reaction>
</comment>
<accession>A0A7W6CEV9</accession>
<comment type="caution">
    <text evidence="3">The sequence shown here is derived from an EMBL/GenBank/DDBJ whole genome shotgun (WGS) entry which is preliminary data.</text>
</comment>